<evidence type="ECO:0000313" key="4">
    <source>
        <dbReference type="EMBL" id="KAG6397787.1"/>
    </source>
</evidence>
<evidence type="ECO:0008006" key="6">
    <source>
        <dbReference type="Google" id="ProtNLM"/>
    </source>
</evidence>
<dbReference type="Pfam" id="PF01535">
    <property type="entry name" value="PPR"/>
    <property type="match status" value="2"/>
</dbReference>
<keyword evidence="5" id="KW-1185">Reference proteome</keyword>
<dbReference type="Proteomes" id="UP000298416">
    <property type="component" value="Unassembled WGS sequence"/>
</dbReference>
<reference evidence="4" key="1">
    <citation type="submission" date="2018-01" db="EMBL/GenBank/DDBJ databases">
        <authorList>
            <person name="Mao J.F."/>
        </authorList>
    </citation>
    <scope>NUCLEOTIDE SEQUENCE</scope>
    <source>
        <strain evidence="4">Huo1</strain>
        <tissue evidence="4">Leaf</tissue>
    </source>
</reference>
<feature type="region of interest" description="Disordered" evidence="3">
    <location>
        <begin position="389"/>
        <end position="411"/>
    </location>
</feature>
<keyword evidence="1" id="KW-0677">Repeat</keyword>
<feature type="compositionally biased region" description="Basic and acidic residues" evidence="3">
    <location>
        <begin position="210"/>
        <end position="220"/>
    </location>
</feature>
<dbReference type="Pfam" id="PF13041">
    <property type="entry name" value="PPR_2"/>
    <property type="match status" value="1"/>
</dbReference>
<dbReference type="InterPro" id="IPR011990">
    <property type="entry name" value="TPR-like_helical_dom_sf"/>
</dbReference>
<name>A0A8X8ZAT6_SALSN</name>
<sequence length="1318" mass="147424">MGTKVDSKGYFPGYYLMRDLNEDSSSSSWPLCYGDKAILNRQYYNGFMPRRAMDGYPGYGKDALKQKMLEHEAVFKNQVYELHRLYQNQRAIMEEHRRKELHRIRPSIEPSSSSNLRGPQVPSKEAWKWHMPGFPMLNSTYERTSVSGIEIANSPMSCTKWNANAQTGHFPFQNGSFSVKDSELLDSRPLKVRKKSFDLELPADEYIDTDEGKESPDCKGSHVSSWAPNGRLKSGPETQKSVGHIGATTDCRIDVSASGSCLENPIRLADLNEPIDVEEETAPLSTNFFGHSSINRHTNGVNQHAMSNVGYLGANAKTAHYRDGFMINSSVESKVNERGPLSHIYEAGSSKSNFYSVTPGLQQDKYHPVQCMLNPYDYPPGMYLASHSREDSLREGNHHHLESSNKSRTQSNHRFMDPHMASNTPGSGPFFSSSYFSGTWPHAVSSWGKPAKVFNQKMTALDSCLNQAAAMDRGLQTSAQCRENFGGKWRVGDDFRLNPGLGGELSTRDGFYHGSASGTKDMKVHLPSSCVDYLNCSRGENIASDRRTNHGYGHFPKGSSFADSKPAIDINLNELVSKSSSNEVTVLQDVPTVDDKGKPEGYISSLPWLKNKPARANDAANFRNYVHDSSSQLSCKTEIVRDLNEPFTPIVKLDLSETKTARNQNIKKILGFPIFEAGDLKNEPFPHVSSSASFSCPRDGNGVIKERKNRVIDINLEYEPEEEVVEKEKQTKCGVVRDFIDLNSCITDCEEALVPSYGNKTGKVMLDIDLESPALPEKESHEDAASAVVSLKLENKTNSSQDEVLRTAAEAIVDMSSSCLKMHLEESNSIDRMEASLAESFMWFVNTVSLCPDESASTDIDGLLKDLSEEMDYFEEMTLQIPETKEEDYMPTPFVPELQKKEEAVVNAVTRPRRGQSRRGRQRRDFQRDILPGLTSLSRYEVTEDIQTFGGMMRATGHRWVSGLARRNGTRNGGGRGWRRAVAETVPTASPTPLIERINSIDAGLEDRSLTGWGKTPRRPRRQRCPAVGVYTPKLRNHNVEAAVSSAFGIFLHKRHETHALLIVSGESVDPLLNCKLIGLYSLLGRVGTARQVFDGIPEPDIVSCKVMIRWRVVRLRDYGEGRKLHCYIVQMGKPDSFVLTRLVDMYAKCGKVDASRRVFERIWDRNVVCWTSVIVGFVHNNCLGEGVLLFNRMRDCLVEANAYTLGITVTGCARLGALHQGKWVHRNVIKNGILVTSYLFTSLLDMYVRMIKDAVDMFESMVERDVVSWNSIISGYSHNGYLYEALGLYNHMRTDCFRPDPVTVVALLSASASFGDV</sequence>
<dbReference type="Gene3D" id="1.25.40.10">
    <property type="entry name" value="Tetratricopeptide repeat domain"/>
    <property type="match status" value="2"/>
</dbReference>
<dbReference type="PANTHER" id="PTHR33167:SF4">
    <property type="entry name" value="TRANSCRIPTION FACTOR, PUTATIVE (DUF863)-RELATED"/>
    <property type="match status" value="1"/>
</dbReference>
<feature type="region of interest" description="Disordered" evidence="3">
    <location>
        <begin position="208"/>
        <end position="241"/>
    </location>
</feature>
<dbReference type="PANTHER" id="PTHR33167">
    <property type="entry name" value="TRANSCRIPTION FACTOR, PUTATIVE (DUF863)-RELATED"/>
    <property type="match status" value="1"/>
</dbReference>
<evidence type="ECO:0000313" key="5">
    <source>
        <dbReference type="Proteomes" id="UP000298416"/>
    </source>
</evidence>
<dbReference type="EMBL" id="PNBA02000016">
    <property type="protein sequence ID" value="KAG6397787.1"/>
    <property type="molecule type" value="Genomic_DNA"/>
</dbReference>
<dbReference type="InterPro" id="IPR008581">
    <property type="entry name" value="DUF863_pln"/>
</dbReference>
<organism evidence="4">
    <name type="scientific">Salvia splendens</name>
    <name type="common">Scarlet sage</name>
    <dbReference type="NCBI Taxonomy" id="180675"/>
    <lineage>
        <taxon>Eukaryota</taxon>
        <taxon>Viridiplantae</taxon>
        <taxon>Streptophyta</taxon>
        <taxon>Embryophyta</taxon>
        <taxon>Tracheophyta</taxon>
        <taxon>Spermatophyta</taxon>
        <taxon>Magnoliopsida</taxon>
        <taxon>eudicotyledons</taxon>
        <taxon>Gunneridae</taxon>
        <taxon>Pentapetalae</taxon>
        <taxon>asterids</taxon>
        <taxon>lamiids</taxon>
        <taxon>Lamiales</taxon>
        <taxon>Lamiaceae</taxon>
        <taxon>Nepetoideae</taxon>
        <taxon>Mentheae</taxon>
        <taxon>Salviinae</taxon>
        <taxon>Salvia</taxon>
        <taxon>Salvia subgen. Calosphace</taxon>
        <taxon>core Calosphace</taxon>
    </lineage>
</organism>
<proteinExistence type="predicted"/>
<evidence type="ECO:0000256" key="3">
    <source>
        <dbReference type="SAM" id="MobiDB-lite"/>
    </source>
</evidence>
<evidence type="ECO:0000256" key="1">
    <source>
        <dbReference type="ARBA" id="ARBA00022737"/>
    </source>
</evidence>
<reference evidence="4" key="2">
    <citation type="submission" date="2020-08" db="EMBL/GenBank/DDBJ databases">
        <title>Plant Genome Project.</title>
        <authorList>
            <person name="Zhang R.-G."/>
        </authorList>
    </citation>
    <scope>NUCLEOTIDE SEQUENCE</scope>
    <source>
        <strain evidence="4">Huo1</strain>
        <tissue evidence="4">Leaf</tissue>
    </source>
</reference>
<comment type="caution">
    <text evidence="4">The sequence shown here is derived from an EMBL/GenBank/DDBJ whole genome shotgun (WGS) entry which is preliminary data.</text>
</comment>
<dbReference type="PROSITE" id="PS51375">
    <property type="entry name" value="PPR"/>
    <property type="match status" value="2"/>
</dbReference>
<dbReference type="InterPro" id="IPR002885">
    <property type="entry name" value="PPR_rpt"/>
</dbReference>
<dbReference type="Pfam" id="PF05904">
    <property type="entry name" value="DUF863"/>
    <property type="match status" value="1"/>
</dbReference>
<feature type="repeat" description="PPR" evidence="2">
    <location>
        <begin position="1136"/>
        <end position="1170"/>
    </location>
</feature>
<accession>A0A8X8ZAT6</accession>
<dbReference type="NCBIfam" id="TIGR00756">
    <property type="entry name" value="PPR"/>
    <property type="match status" value="1"/>
</dbReference>
<protein>
    <recommendedName>
        <fullName evidence="6">Pentatricopeptide repeat-containing protein</fullName>
    </recommendedName>
</protein>
<feature type="compositionally biased region" description="Basic and acidic residues" evidence="3">
    <location>
        <begin position="389"/>
        <end position="405"/>
    </location>
</feature>
<evidence type="ECO:0000256" key="2">
    <source>
        <dbReference type="PROSITE-ProRule" id="PRU00708"/>
    </source>
</evidence>
<feature type="repeat" description="PPR" evidence="2">
    <location>
        <begin position="1266"/>
        <end position="1300"/>
    </location>
</feature>
<gene>
    <name evidence="4" type="ORF">SASPL_144248</name>
</gene>